<organism evidence="8 9">
    <name type="scientific">Acer yangbiense</name>
    <dbReference type="NCBI Taxonomy" id="1000413"/>
    <lineage>
        <taxon>Eukaryota</taxon>
        <taxon>Viridiplantae</taxon>
        <taxon>Streptophyta</taxon>
        <taxon>Embryophyta</taxon>
        <taxon>Tracheophyta</taxon>
        <taxon>Spermatophyta</taxon>
        <taxon>Magnoliopsida</taxon>
        <taxon>eudicotyledons</taxon>
        <taxon>Gunneridae</taxon>
        <taxon>Pentapetalae</taxon>
        <taxon>rosids</taxon>
        <taxon>malvids</taxon>
        <taxon>Sapindales</taxon>
        <taxon>Sapindaceae</taxon>
        <taxon>Hippocastanoideae</taxon>
        <taxon>Acereae</taxon>
        <taxon>Acer</taxon>
    </lineage>
</organism>
<protein>
    <recommendedName>
        <fullName evidence="10">Bulb-type lectin domain-containing protein</fullName>
    </recommendedName>
</protein>
<keyword evidence="1 5" id="KW-0732">Signal</keyword>
<dbReference type="OrthoDB" id="4062651at2759"/>
<evidence type="ECO:0000256" key="5">
    <source>
        <dbReference type="SAM" id="SignalP"/>
    </source>
</evidence>
<feature type="transmembrane region" description="Helical" evidence="4">
    <location>
        <begin position="380"/>
        <end position="401"/>
    </location>
</feature>
<evidence type="ECO:0000259" key="7">
    <source>
        <dbReference type="PROSITE" id="PS50948"/>
    </source>
</evidence>
<dbReference type="PROSITE" id="PS50948">
    <property type="entry name" value="PAN"/>
    <property type="match status" value="1"/>
</dbReference>
<dbReference type="SUPFAM" id="SSF51110">
    <property type="entry name" value="alpha-D-mannose-specific plant lectins"/>
    <property type="match status" value="2"/>
</dbReference>
<evidence type="ECO:0000259" key="6">
    <source>
        <dbReference type="PROSITE" id="PS50927"/>
    </source>
</evidence>
<sequence length="608" mass="68383">MATKGRIDMLVRFSCLLLLLMGSCYSQRDKLLQGEELKDGDELLSTFGKFKLGFFTPPYSSKRYIGVRYQSGYYGVVWVANRNSPIIGKSGSLRLDSTDGNLKIFHSGGNPIAITSFEGARNTSVTLDQSGNLVLHELHSNGSIKGMLWQSFDYPTHALLPGMKLGINLQNGHQWLLRSWLTIFSPAEGSYTFGMDPNLTDRLIIKRLGEVRWTSGLWPNGEFKSWVDRGYNFSYTSNEQEKYFSYSVKDDVTSFPTLQITDDGSLNDDGGFSMLCSKEGRHCGSITDSAICNRGSSYFDVKFGLMSSGGGTKFMESDDMTLDDCRLKCYKNCSCVAYAATNRENITECEIWSRGTKFIKSHTDDSRTIYLEVQPKEIKWRIIVIVGALVVIFLCSLSYVARKKYKRKGTQSVKTNKANIDRLLQGQQLKDGDELLSTFGKFNLRFFSPQDLTNRYLGVWFNRPKDVMLMLYEEDYYELVWVAHWNSPISDHYGCLTIDSSDGNLKILHSRGSPISISSVQGSRKTSVTLLQSGNLVLHETSINGSIKLVLWQSFDYPTDTLLPEMKLGINLQTGRKWFLHSWLTDSSPAQGSFTLGKNPNASNLGFG</sequence>
<keyword evidence="4" id="KW-1133">Transmembrane helix</keyword>
<dbReference type="Gene3D" id="2.90.10.10">
    <property type="entry name" value="Bulb-type lectin domain"/>
    <property type="match status" value="2"/>
</dbReference>
<evidence type="ECO:0000256" key="2">
    <source>
        <dbReference type="ARBA" id="ARBA00023157"/>
    </source>
</evidence>
<proteinExistence type="predicted"/>
<dbReference type="Pfam" id="PF08276">
    <property type="entry name" value="PAN_2"/>
    <property type="match status" value="1"/>
</dbReference>
<accession>A0A5C7IKT9</accession>
<dbReference type="InterPro" id="IPR003609">
    <property type="entry name" value="Pan_app"/>
</dbReference>
<keyword evidence="2" id="KW-1015">Disulfide bond</keyword>
<feature type="chain" id="PRO_5022997327" description="Bulb-type lectin domain-containing protein" evidence="5">
    <location>
        <begin position="27"/>
        <end position="608"/>
    </location>
</feature>
<reference evidence="9" key="1">
    <citation type="journal article" date="2019" name="Gigascience">
        <title>De novo genome assembly of the endangered Acer yangbiense, a plant species with extremely small populations endemic to Yunnan Province, China.</title>
        <authorList>
            <person name="Yang J."/>
            <person name="Wariss H.M."/>
            <person name="Tao L."/>
            <person name="Zhang R."/>
            <person name="Yun Q."/>
            <person name="Hollingsworth P."/>
            <person name="Dao Z."/>
            <person name="Luo G."/>
            <person name="Guo H."/>
            <person name="Ma Y."/>
            <person name="Sun W."/>
        </authorList>
    </citation>
    <scope>NUCLEOTIDE SEQUENCE [LARGE SCALE GENOMIC DNA]</scope>
    <source>
        <strain evidence="9">cv. Malutang</strain>
    </source>
</reference>
<evidence type="ECO:0000256" key="1">
    <source>
        <dbReference type="ARBA" id="ARBA00022729"/>
    </source>
</evidence>
<keyword evidence="4" id="KW-0812">Transmembrane</keyword>
<dbReference type="CDD" id="cd00028">
    <property type="entry name" value="B_lectin"/>
    <property type="match status" value="2"/>
</dbReference>
<evidence type="ECO:0000256" key="4">
    <source>
        <dbReference type="SAM" id="Phobius"/>
    </source>
</evidence>
<dbReference type="InterPro" id="IPR036426">
    <property type="entry name" value="Bulb-type_lectin_dom_sf"/>
</dbReference>
<evidence type="ECO:0000256" key="3">
    <source>
        <dbReference type="ARBA" id="ARBA00023180"/>
    </source>
</evidence>
<evidence type="ECO:0000313" key="8">
    <source>
        <dbReference type="EMBL" id="TXG69076.1"/>
    </source>
</evidence>
<evidence type="ECO:0000313" key="9">
    <source>
        <dbReference type="Proteomes" id="UP000323000"/>
    </source>
</evidence>
<dbReference type="SMART" id="SM00108">
    <property type="entry name" value="B_lectin"/>
    <property type="match status" value="2"/>
</dbReference>
<keyword evidence="9" id="KW-1185">Reference proteome</keyword>
<dbReference type="PROSITE" id="PS51257">
    <property type="entry name" value="PROKAR_LIPOPROTEIN"/>
    <property type="match status" value="1"/>
</dbReference>
<feature type="domain" description="Apple" evidence="7">
    <location>
        <begin position="292"/>
        <end position="375"/>
    </location>
</feature>
<dbReference type="Proteomes" id="UP000323000">
    <property type="component" value="Chromosome 2"/>
</dbReference>
<evidence type="ECO:0008006" key="10">
    <source>
        <dbReference type="Google" id="ProtNLM"/>
    </source>
</evidence>
<dbReference type="CDD" id="cd01098">
    <property type="entry name" value="PAN_AP_plant"/>
    <property type="match status" value="1"/>
</dbReference>
<feature type="signal peptide" evidence="5">
    <location>
        <begin position="1"/>
        <end position="26"/>
    </location>
</feature>
<dbReference type="EMBL" id="VAHF01000002">
    <property type="protein sequence ID" value="TXG69076.1"/>
    <property type="molecule type" value="Genomic_DNA"/>
</dbReference>
<dbReference type="PROSITE" id="PS50927">
    <property type="entry name" value="BULB_LECTIN"/>
    <property type="match status" value="2"/>
</dbReference>
<feature type="domain" description="Bulb-type lectin" evidence="6">
    <location>
        <begin position="28"/>
        <end position="148"/>
    </location>
</feature>
<name>A0A5C7IKT9_9ROSI</name>
<gene>
    <name evidence="8" type="ORF">EZV62_004011</name>
</gene>
<keyword evidence="4" id="KW-0472">Membrane</keyword>
<dbReference type="InterPro" id="IPR001480">
    <property type="entry name" value="Bulb-type_lectin_dom"/>
</dbReference>
<dbReference type="Pfam" id="PF01453">
    <property type="entry name" value="B_lectin"/>
    <property type="match status" value="2"/>
</dbReference>
<dbReference type="AlphaFoldDB" id="A0A5C7IKT9"/>
<keyword evidence="3" id="KW-0325">Glycoprotein</keyword>
<dbReference type="PANTHER" id="PTHR32444:SF226">
    <property type="entry name" value="BULB-TYPE LECTIN DOMAIN-CONTAINING PROTEIN"/>
    <property type="match status" value="1"/>
</dbReference>
<dbReference type="PANTHER" id="PTHR32444">
    <property type="entry name" value="BULB-TYPE LECTIN DOMAIN-CONTAINING PROTEIN"/>
    <property type="match status" value="1"/>
</dbReference>
<comment type="caution">
    <text evidence="8">The sequence shown here is derived from an EMBL/GenBank/DDBJ whole genome shotgun (WGS) entry which is preliminary data.</text>
</comment>
<feature type="domain" description="Bulb-type lectin" evidence="6">
    <location>
        <begin position="420"/>
        <end position="551"/>
    </location>
</feature>